<keyword evidence="13" id="KW-0687">Ribonucleoprotein</keyword>
<feature type="binding site" evidence="11">
    <location>
        <position position="416"/>
    </location>
    <ligand>
        <name>S-adenosyl-L-methionine</name>
        <dbReference type="ChEBI" id="CHEBI:59789"/>
    </ligand>
</feature>
<dbReference type="GO" id="GO:0003723">
    <property type="term" value="F:RNA binding"/>
    <property type="evidence" value="ECO:0007669"/>
    <property type="project" value="UniProtKB-UniRule"/>
</dbReference>
<keyword evidence="5 11" id="KW-0949">S-adenosyl-L-methionine</keyword>
<dbReference type="GO" id="GO:0031167">
    <property type="term" value="P:rRNA methylation"/>
    <property type="evidence" value="ECO:0007669"/>
    <property type="project" value="TreeGrafter"/>
</dbReference>
<evidence type="ECO:0000256" key="9">
    <source>
        <dbReference type="ARBA" id="ARBA00042050"/>
    </source>
</evidence>
<feature type="binding site" evidence="11">
    <location>
        <begin position="393"/>
        <end position="399"/>
    </location>
    <ligand>
        <name>S-adenosyl-L-methionine</name>
        <dbReference type="ChEBI" id="CHEBI:59789"/>
    </ligand>
</feature>
<keyword evidence="2" id="KW-0698">rRNA processing</keyword>
<dbReference type="PANTHER" id="PTHR22808">
    <property type="entry name" value="NCL1 YEAST -RELATED NOL1/NOP2/FMU SUN DOMAIN-CONTAINING"/>
    <property type="match status" value="1"/>
</dbReference>
<keyword evidence="7" id="KW-0809">Transit peptide</keyword>
<reference evidence="13" key="1">
    <citation type="submission" date="2019-05" db="EMBL/GenBank/DDBJ databases">
        <title>Annotation for the trematode Fasciolopsis buski.</title>
        <authorList>
            <person name="Choi Y.-J."/>
        </authorList>
    </citation>
    <scope>NUCLEOTIDE SEQUENCE</scope>
    <source>
        <strain evidence="13">HT</strain>
        <tissue evidence="13">Whole worm</tissue>
    </source>
</reference>
<comment type="caution">
    <text evidence="13">The sequence shown here is derived from an EMBL/GenBank/DDBJ whole genome shotgun (WGS) entry which is preliminary data.</text>
</comment>
<dbReference type="Gene3D" id="3.40.50.150">
    <property type="entry name" value="Vaccinia Virus protein VP39"/>
    <property type="match status" value="1"/>
</dbReference>
<keyword evidence="4 11" id="KW-0808">Transferase</keyword>
<dbReference type="InterPro" id="IPR023267">
    <property type="entry name" value="RCMT"/>
</dbReference>
<evidence type="ECO:0000256" key="7">
    <source>
        <dbReference type="ARBA" id="ARBA00022946"/>
    </source>
</evidence>
<dbReference type="GO" id="GO:0005762">
    <property type="term" value="C:mitochondrial large ribosomal subunit"/>
    <property type="evidence" value="ECO:0007669"/>
    <property type="project" value="TreeGrafter"/>
</dbReference>
<feature type="domain" description="SAM-dependent MTase RsmB/NOP-type" evidence="12">
    <location>
        <begin position="284"/>
        <end position="617"/>
    </location>
</feature>
<dbReference type="Proteomes" id="UP000728185">
    <property type="component" value="Unassembled WGS sequence"/>
</dbReference>
<dbReference type="PANTHER" id="PTHR22808:SF3">
    <property type="entry name" value="5-METHYLCYTOSINE RRNA METHYLTRANSFERASE NSUN4"/>
    <property type="match status" value="1"/>
</dbReference>
<protein>
    <recommendedName>
        <fullName evidence="9">NOL1/NOP2/Sun domain family member 4</fullName>
    </recommendedName>
</protein>
<evidence type="ECO:0000256" key="2">
    <source>
        <dbReference type="ARBA" id="ARBA00022552"/>
    </source>
</evidence>
<feature type="non-terminal residue" evidence="13">
    <location>
        <position position="1"/>
    </location>
</feature>
<evidence type="ECO:0000256" key="1">
    <source>
        <dbReference type="ARBA" id="ARBA00004173"/>
    </source>
</evidence>
<name>A0A8E0VDK6_9TREM</name>
<comment type="catalytic activity">
    <reaction evidence="10">
        <text>a cytidine in rRNA + S-adenosyl-L-methionine = a 5-methylcytidine in rRNA + S-adenosyl-L-homocysteine + H(+)</text>
        <dbReference type="Rhea" id="RHEA:61484"/>
        <dbReference type="Rhea" id="RHEA-COMP:15836"/>
        <dbReference type="Rhea" id="RHEA-COMP:15837"/>
        <dbReference type="ChEBI" id="CHEBI:15378"/>
        <dbReference type="ChEBI" id="CHEBI:57856"/>
        <dbReference type="ChEBI" id="CHEBI:59789"/>
        <dbReference type="ChEBI" id="CHEBI:74483"/>
        <dbReference type="ChEBI" id="CHEBI:82748"/>
    </reaction>
</comment>
<keyword evidence="14" id="KW-1185">Reference proteome</keyword>
<dbReference type="SUPFAM" id="SSF53335">
    <property type="entry name" value="S-adenosyl-L-methionine-dependent methyltransferases"/>
    <property type="match status" value="1"/>
</dbReference>
<evidence type="ECO:0000256" key="11">
    <source>
        <dbReference type="PROSITE-ProRule" id="PRU01023"/>
    </source>
</evidence>
<evidence type="ECO:0000256" key="5">
    <source>
        <dbReference type="ARBA" id="ARBA00022691"/>
    </source>
</evidence>
<comment type="similarity">
    <text evidence="11">Belongs to the class I-like SAM-binding methyltransferase superfamily. RsmB/NOP family.</text>
</comment>
<dbReference type="InterPro" id="IPR029063">
    <property type="entry name" value="SAM-dependent_MTases_sf"/>
</dbReference>
<gene>
    <name evidence="13" type="ORF">FBUS_05745</name>
</gene>
<organism evidence="13 14">
    <name type="scientific">Fasciolopsis buskii</name>
    <dbReference type="NCBI Taxonomy" id="27845"/>
    <lineage>
        <taxon>Eukaryota</taxon>
        <taxon>Metazoa</taxon>
        <taxon>Spiralia</taxon>
        <taxon>Lophotrochozoa</taxon>
        <taxon>Platyhelminthes</taxon>
        <taxon>Trematoda</taxon>
        <taxon>Digenea</taxon>
        <taxon>Plagiorchiida</taxon>
        <taxon>Echinostomata</taxon>
        <taxon>Echinostomatoidea</taxon>
        <taxon>Fasciolidae</taxon>
        <taxon>Fasciolopsis</taxon>
    </lineage>
</organism>
<feature type="binding site" evidence="11">
    <location>
        <position position="475"/>
    </location>
    <ligand>
        <name>S-adenosyl-L-methionine</name>
        <dbReference type="ChEBI" id="CHEBI:59789"/>
    </ligand>
</feature>
<feature type="active site" description="Nucleophile" evidence="11">
    <location>
        <position position="530"/>
    </location>
</feature>
<dbReference type="EMBL" id="LUCM01009651">
    <property type="protein sequence ID" value="KAA0186611.1"/>
    <property type="molecule type" value="Genomic_DNA"/>
</dbReference>
<keyword evidence="13" id="KW-0689">Ribosomal protein</keyword>
<proteinExistence type="inferred from homology"/>
<dbReference type="PRINTS" id="PR02008">
    <property type="entry name" value="RCMTFAMILY"/>
</dbReference>
<evidence type="ECO:0000256" key="10">
    <source>
        <dbReference type="ARBA" id="ARBA00049302"/>
    </source>
</evidence>
<comment type="subcellular location">
    <subcellularLocation>
        <location evidence="1">Mitochondrion</location>
    </subcellularLocation>
</comment>
<evidence type="ECO:0000313" key="14">
    <source>
        <dbReference type="Proteomes" id="UP000728185"/>
    </source>
</evidence>
<evidence type="ECO:0000256" key="3">
    <source>
        <dbReference type="ARBA" id="ARBA00022603"/>
    </source>
</evidence>
<keyword evidence="6 11" id="KW-0694">RNA-binding</keyword>
<evidence type="ECO:0000256" key="6">
    <source>
        <dbReference type="ARBA" id="ARBA00022884"/>
    </source>
</evidence>
<evidence type="ECO:0000256" key="8">
    <source>
        <dbReference type="ARBA" id="ARBA00023128"/>
    </source>
</evidence>
<dbReference type="PROSITE" id="PS51686">
    <property type="entry name" value="SAM_MT_RSMB_NOP"/>
    <property type="match status" value="1"/>
</dbReference>
<evidence type="ECO:0000259" key="12">
    <source>
        <dbReference type="PROSITE" id="PS51686"/>
    </source>
</evidence>
<keyword evidence="3 11" id="KW-0489">Methyltransferase</keyword>
<dbReference type="OrthoDB" id="8020218at2759"/>
<dbReference type="Pfam" id="PF01189">
    <property type="entry name" value="Methyltr_RsmB-F"/>
    <property type="match status" value="1"/>
</dbReference>
<dbReference type="InterPro" id="IPR049560">
    <property type="entry name" value="MeTrfase_RsmB-F_NOP2_cat"/>
</dbReference>
<dbReference type="InterPro" id="IPR001678">
    <property type="entry name" value="MeTrfase_RsmB-F_NOP2_dom"/>
</dbReference>
<dbReference type="Gene3D" id="6.20.240.40">
    <property type="match status" value="1"/>
</dbReference>
<accession>A0A8E0VDK6</accession>
<dbReference type="AlphaFoldDB" id="A0A8E0VDK6"/>
<sequence length="618" mass="68834">ENTYLDVCPSVIDINSVNVSVIALKSTVSCRIPVICLFGTPVGLGVMGSIVSVHRNRFWRYLYLCQLAELPTPERVEHFRALGKNQSRVLSGEGYESEQRLSNMTLYIPMNPASDWTLTVRNVKVAFRKYAFWQVIFRSLATKRRVSRMEVFRLERSVHQPSTVELVPLSSTNEAALKHFDKYYTQVYGADQWSAMRVALLCPPTKVALLNRFSSAFVDRPDFPARFRGLIDLTAELQEHLAVAATSVDLTNEVRQPHKEALSAEAGSYVDPVRPQLLGRCSHGTSLDPSNLSEFVPVTELISESEVYTRSVDEEFMFVPDLNVVDGHCPIVSETFRFPEQLRVLCLDKNRTHYLGSPRFMDGQYDFYPIDLASIVPVLALNLKSGDTLLDMCAAPGGKSVTALQTMLLSRLLCVDNVQSRLERLQRSLACYGPVSSPELAIDVIHETQLSDYVRNQLVCGPNDSVQLFDKVLVDVPCSTDRHALCSHQGSLFSPGRAAARIGLPSTQSRLLRRAINLCRPGGSLVYCTCTLSPAQNQIVVQSCLQQINQADSSMRCELVDLSPLIRLFQRTESKLGLRTVPVFFSDHVDSPPIGLLVIPSVSANYGPAFVAKMRRIS</sequence>
<dbReference type="GO" id="GO:0008173">
    <property type="term" value="F:RNA methyltransferase activity"/>
    <property type="evidence" value="ECO:0007669"/>
    <property type="project" value="InterPro"/>
</dbReference>
<evidence type="ECO:0000313" key="13">
    <source>
        <dbReference type="EMBL" id="KAA0186611.1"/>
    </source>
</evidence>
<comment type="caution">
    <text evidence="11">Lacks conserved residue(s) required for the propagation of feature annotation.</text>
</comment>
<evidence type="ECO:0000256" key="4">
    <source>
        <dbReference type="ARBA" id="ARBA00022679"/>
    </source>
</evidence>
<keyword evidence="8" id="KW-0496">Mitochondrion</keyword>